<dbReference type="Proteomes" id="UP000824890">
    <property type="component" value="Unassembled WGS sequence"/>
</dbReference>
<feature type="non-terminal residue" evidence="2">
    <location>
        <position position="1"/>
    </location>
</feature>
<comment type="caution">
    <text evidence="2">The sequence shown here is derived from an EMBL/GenBank/DDBJ whole genome shotgun (WGS) entry which is preliminary data.</text>
</comment>
<accession>A0ABQ8B2A6</accession>
<proteinExistence type="predicted"/>
<protein>
    <submittedName>
        <fullName evidence="2">Uncharacterized protein</fullName>
    </submittedName>
</protein>
<evidence type="ECO:0000313" key="3">
    <source>
        <dbReference type="Proteomes" id="UP000824890"/>
    </source>
</evidence>
<dbReference type="EMBL" id="JAGKQM010000012">
    <property type="protein sequence ID" value="KAH0898935.1"/>
    <property type="molecule type" value="Genomic_DNA"/>
</dbReference>
<feature type="compositionally biased region" description="Acidic residues" evidence="1">
    <location>
        <begin position="117"/>
        <end position="136"/>
    </location>
</feature>
<keyword evidence="3" id="KW-1185">Reference proteome</keyword>
<name>A0ABQ8B2A6_BRANA</name>
<feature type="region of interest" description="Disordered" evidence="1">
    <location>
        <begin position="117"/>
        <end position="163"/>
    </location>
</feature>
<organism evidence="2 3">
    <name type="scientific">Brassica napus</name>
    <name type="common">Rape</name>
    <dbReference type="NCBI Taxonomy" id="3708"/>
    <lineage>
        <taxon>Eukaryota</taxon>
        <taxon>Viridiplantae</taxon>
        <taxon>Streptophyta</taxon>
        <taxon>Embryophyta</taxon>
        <taxon>Tracheophyta</taxon>
        <taxon>Spermatophyta</taxon>
        <taxon>Magnoliopsida</taxon>
        <taxon>eudicotyledons</taxon>
        <taxon>Gunneridae</taxon>
        <taxon>Pentapetalae</taxon>
        <taxon>rosids</taxon>
        <taxon>malvids</taxon>
        <taxon>Brassicales</taxon>
        <taxon>Brassicaceae</taxon>
        <taxon>Brassiceae</taxon>
        <taxon>Brassica</taxon>
    </lineage>
</organism>
<reference evidence="2 3" key="1">
    <citation type="submission" date="2021-05" db="EMBL/GenBank/DDBJ databases">
        <title>Genome Assembly of Synthetic Allotetraploid Brassica napus Reveals Homoeologous Exchanges between Subgenomes.</title>
        <authorList>
            <person name="Davis J.T."/>
        </authorList>
    </citation>
    <scope>NUCLEOTIDE SEQUENCE [LARGE SCALE GENOMIC DNA]</scope>
    <source>
        <strain evidence="3">cv. Da-Ae</strain>
        <tissue evidence="2">Seedling</tissue>
    </source>
</reference>
<feature type="region of interest" description="Disordered" evidence="1">
    <location>
        <begin position="1"/>
        <end position="23"/>
    </location>
</feature>
<gene>
    <name evidence="2" type="ORF">HID58_048503</name>
</gene>
<sequence length="163" mass="18561">YPDPDPALTDPAFYYPDPDSAPPDIRIFGSDPDRISDSSSLDHSKTFQSTLRRYSSLSLPQRERLMGSSCGFKQCMALSKGASVETENNEVREDAWIICDQKTLLKVEVLKRTSDLEAEVTEEGMEEEEENENEENYESKYSEEEEDKKKGSKRVKKMGSDED</sequence>
<evidence type="ECO:0000313" key="2">
    <source>
        <dbReference type="EMBL" id="KAH0898935.1"/>
    </source>
</evidence>
<evidence type="ECO:0000256" key="1">
    <source>
        <dbReference type="SAM" id="MobiDB-lite"/>
    </source>
</evidence>